<dbReference type="EMBL" id="KV587790">
    <property type="protein sequence ID" value="OPL32653.1"/>
    <property type="molecule type" value="Genomic_DNA"/>
</dbReference>
<evidence type="ECO:0000313" key="2">
    <source>
        <dbReference type="Proteomes" id="UP000266721"/>
    </source>
</evidence>
<protein>
    <submittedName>
        <fullName evidence="1">Uncharacterized protein</fullName>
    </submittedName>
</protein>
<reference evidence="1 2" key="1">
    <citation type="journal article" date="2016" name="PLoS ONE">
        <title>A First Insight into the Genome of the Filter-Feeder Mussel Mytilus galloprovincialis.</title>
        <authorList>
            <person name="Murgarella M."/>
            <person name="Puiu D."/>
            <person name="Novoa B."/>
            <person name="Figueras A."/>
            <person name="Posada D."/>
            <person name="Canchaya C."/>
        </authorList>
    </citation>
    <scope>NUCLEOTIDE SEQUENCE [LARGE SCALE GENOMIC DNA]</scope>
    <source>
        <tissue evidence="1">Muscle</tissue>
    </source>
</reference>
<feature type="non-terminal residue" evidence="1">
    <location>
        <position position="1"/>
    </location>
</feature>
<evidence type="ECO:0000313" key="1">
    <source>
        <dbReference type="EMBL" id="OPL32653.1"/>
    </source>
</evidence>
<dbReference type="PANTHER" id="PTHR46270:SF2">
    <property type="entry name" value="TIR DOMAIN-CONTAINING PROTEIN"/>
    <property type="match status" value="1"/>
</dbReference>
<dbReference type="AlphaFoldDB" id="A0A3L5TRT7"/>
<comment type="caution">
    <text evidence="1">The sequence shown here is derived from an EMBL/GenBank/DDBJ whole genome shotgun (WGS) entry which is preliminary data.</text>
</comment>
<gene>
    <name evidence="1" type="ORF">AM593_08119</name>
</gene>
<dbReference type="Proteomes" id="UP000266721">
    <property type="component" value="Unassembled WGS sequence"/>
</dbReference>
<proteinExistence type="predicted"/>
<organism evidence="1 2">
    <name type="scientific">Mytilus galloprovincialis</name>
    <name type="common">Mediterranean mussel</name>
    <dbReference type="NCBI Taxonomy" id="29158"/>
    <lineage>
        <taxon>Eukaryota</taxon>
        <taxon>Metazoa</taxon>
        <taxon>Spiralia</taxon>
        <taxon>Lophotrochozoa</taxon>
        <taxon>Mollusca</taxon>
        <taxon>Bivalvia</taxon>
        <taxon>Autobranchia</taxon>
        <taxon>Pteriomorphia</taxon>
        <taxon>Mytilida</taxon>
        <taxon>Mytiloidea</taxon>
        <taxon>Mytilidae</taxon>
        <taxon>Mytilinae</taxon>
        <taxon>Mytilus</taxon>
    </lineage>
</organism>
<accession>A0A3L5TRT7</accession>
<keyword evidence="2" id="KW-1185">Reference proteome</keyword>
<sequence length="143" mass="16344">LVGLMQTKIDNGVLDCRPVMALSVYLFLIYEFDCPSGNEQKEKITGSVNRNILISHNWGNKPVVKQIYDETEYTHQTWKKIIPLKMESGYEADGWLEPMIGNNLQFDFSGNDPLEKTVNELIAVIQQELNRKNGVVVDVSKKR</sequence>
<name>A0A3L5TRT7_MYTGA</name>
<dbReference type="PANTHER" id="PTHR46270">
    <property type="entry name" value="ARMADILLO-TYPE FOLD-RELATED"/>
    <property type="match status" value="1"/>
</dbReference>